<evidence type="ECO:0000313" key="2">
    <source>
        <dbReference type="EMBL" id="MFD1300115.1"/>
    </source>
</evidence>
<evidence type="ECO:0008006" key="4">
    <source>
        <dbReference type="Google" id="ProtNLM"/>
    </source>
</evidence>
<keyword evidence="3" id="KW-1185">Reference proteome</keyword>
<feature type="transmembrane region" description="Helical" evidence="1">
    <location>
        <begin position="54"/>
        <end position="77"/>
    </location>
</feature>
<keyword evidence="1" id="KW-1133">Transmembrane helix</keyword>
<keyword evidence="1" id="KW-0472">Membrane</keyword>
<name>A0ABW3WU87_9HYPH</name>
<evidence type="ECO:0000256" key="1">
    <source>
        <dbReference type="SAM" id="Phobius"/>
    </source>
</evidence>
<organism evidence="2 3">
    <name type="scientific">Methylobacterium marchantiae</name>
    <dbReference type="NCBI Taxonomy" id="600331"/>
    <lineage>
        <taxon>Bacteria</taxon>
        <taxon>Pseudomonadati</taxon>
        <taxon>Pseudomonadota</taxon>
        <taxon>Alphaproteobacteria</taxon>
        <taxon>Hyphomicrobiales</taxon>
        <taxon>Methylobacteriaceae</taxon>
        <taxon>Methylobacterium</taxon>
    </lineage>
</organism>
<dbReference type="Proteomes" id="UP001597176">
    <property type="component" value="Unassembled WGS sequence"/>
</dbReference>
<comment type="caution">
    <text evidence="2">The sequence shown here is derived from an EMBL/GenBank/DDBJ whole genome shotgun (WGS) entry which is preliminary data.</text>
</comment>
<accession>A0ABW3WU87</accession>
<sequence length="78" mass="8537">MADAISPLTSDLEDQLGRIRRAREESEKFVAEQKKLMVEALKLDRDRMLAPWQIAPSGMAAGAAFFSAGAAFVKILCP</sequence>
<evidence type="ECO:0000313" key="3">
    <source>
        <dbReference type="Proteomes" id="UP001597176"/>
    </source>
</evidence>
<gene>
    <name evidence="2" type="ORF">ACFQ4G_00750</name>
</gene>
<dbReference type="RefSeq" id="WP_238207036.1">
    <property type="nucleotide sequence ID" value="NZ_JBHTND010000001.1"/>
</dbReference>
<dbReference type="EMBL" id="JBHTND010000001">
    <property type="protein sequence ID" value="MFD1300115.1"/>
    <property type="molecule type" value="Genomic_DNA"/>
</dbReference>
<keyword evidence="1" id="KW-0812">Transmembrane</keyword>
<reference evidence="3" key="1">
    <citation type="journal article" date="2019" name="Int. J. Syst. Evol. Microbiol.">
        <title>The Global Catalogue of Microorganisms (GCM) 10K type strain sequencing project: providing services to taxonomists for standard genome sequencing and annotation.</title>
        <authorList>
            <consortium name="The Broad Institute Genomics Platform"/>
            <consortium name="The Broad Institute Genome Sequencing Center for Infectious Disease"/>
            <person name="Wu L."/>
            <person name="Ma J."/>
        </authorList>
    </citation>
    <scope>NUCLEOTIDE SEQUENCE [LARGE SCALE GENOMIC DNA]</scope>
    <source>
        <strain evidence="3">CCUG 56108</strain>
    </source>
</reference>
<proteinExistence type="predicted"/>
<protein>
    <recommendedName>
        <fullName evidence="4">DUF3618 domain-containing protein</fullName>
    </recommendedName>
</protein>